<feature type="domain" description="Lytic transglycosylase MltA" evidence="7">
    <location>
        <begin position="161"/>
        <end position="318"/>
    </location>
</feature>
<evidence type="ECO:0000256" key="2">
    <source>
        <dbReference type="ARBA" id="ARBA00012587"/>
    </source>
</evidence>
<dbReference type="GO" id="GO:0004553">
    <property type="term" value="F:hydrolase activity, hydrolyzing O-glycosyl compounds"/>
    <property type="evidence" value="ECO:0007669"/>
    <property type="project" value="InterPro"/>
</dbReference>
<evidence type="ECO:0000313" key="9">
    <source>
        <dbReference type="Proteomes" id="UP000318681"/>
    </source>
</evidence>
<evidence type="ECO:0000259" key="7">
    <source>
        <dbReference type="SMART" id="SM00925"/>
    </source>
</evidence>
<dbReference type="GO" id="GO:0009254">
    <property type="term" value="P:peptidoglycan turnover"/>
    <property type="evidence" value="ECO:0007669"/>
    <property type="project" value="InterPro"/>
</dbReference>
<evidence type="ECO:0000256" key="1">
    <source>
        <dbReference type="ARBA" id="ARBA00001420"/>
    </source>
</evidence>
<dbReference type="PANTHER" id="PTHR30124:SF0">
    <property type="entry name" value="MEMBRANE-BOUND LYTIC MUREIN TRANSGLYCOSYLASE A"/>
    <property type="match status" value="1"/>
</dbReference>
<dbReference type="InterPro" id="IPR026044">
    <property type="entry name" value="MltA"/>
</dbReference>
<dbReference type="GO" id="GO:0071555">
    <property type="term" value="P:cell wall organization"/>
    <property type="evidence" value="ECO:0007669"/>
    <property type="project" value="UniProtKB-KW"/>
</dbReference>
<keyword evidence="9" id="KW-1185">Reference proteome</keyword>
<dbReference type="CDD" id="cd14485">
    <property type="entry name" value="mltA_like_LT_A"/>
    <property type="match status" value="1"/>
</dbReference>
<dbReference type="PANTHER" id="PTHR30124">
    <property type="entry name" value="MEMBRANE-BOUND LYTIC MUREIN TRANSGLYCOSYLASE A"/>
    <property type="match status" value="1"/>
</dbReference>
<dbReference type="Pfam" id="PF06725">
    <property type="entry name" value="3D"/>
    <property type="match status" value="1"/>
</dbReference>
<dbReference type="AlphaFoldDB" id="A0A558QZQ0"/>
<dbReference type="EMBL" id="VNIM01000061">
    <property type="protein sequence ID" value="TVV72604.1"/>
    <property type="molecule type" value="Genomic_DNA"/>
</dbReference>
<feature type="compositionally biased region" description="Low complexity" evidence="6">
    <location>
        <begin position="18"/>
        <end position="35"/>
    </location>
</feature>
<dbReference type="OrthoDB" id="9783686at2"/>
<dbReference type="InterPro" id="IPR036908">
    <property type="entry name" value="RlpA-like_sf"/>
</dbReference>
<sequence>MAALALAGCVGPGDRPMSRPAPVAPKRPAARPASSQNFNDIVPPVRSQSRAVLPTLPEPILTPPDGTKAVAMGVRPGVAVAALGIERDEARAALAAFRLSCPSLVRRTDASGLTRGDDWRPACAAAPGWRDGDAPAFFARFFETAVIGDGRAFATGYYEPEIAGARDRRTGYEVPVYRRPPDLIEADLGLFAPDLKGRKLRGQAKDGKLVLYPDRAAIDGGALSGRGLELAWAADPVEFFFLQVQGSGRLRLPDGQVMRIGYDSQNGRDYVGIGKLMKDRGLLGPGQTSMQGIMAWLRANPAEGRAIMETNKSFVFFRELTGAGPIGAMGVAVTGRTSVAADPAFVPLGAPLFVSLDRPEATGLWVAQDTGGAIKGANRFDTFWGAGDEARRIAGGMSGRGQAWLLLPVGTVARLNGGGFGAGDGGATARP</sequence>
<keyword evidence="3" id="KW-0456">Lyase</keyword>
<accession>A0A558QZQ0</accession>
<dbReference type="Gene3D" id="2.40.240.50">
    <property type="entry name" value="Barwin-like endoglucanases"/>
    <property type="match status" value="1"/>
</dbReference>
<dbReference type="InterPro" id="IPR010611">
    <property type="entry name" value="3D_dom"/>
</dbReference>
<dbReference type="Pfam" id="PF03562">
    <property type="entry name" value="MltA"/>
    <property type="match status" value="1"/>
</dbReference>
<comment type="caution">
    <text evidence="8">The sequence shown here is derived from an EMBL/GenBank/DDBJ whole genome shotgun (WGS) entry which is preliminary data.</text>
</comment>
<keyword evidence="4" id="KW-0961">Cell wall biogenesis/degradation</keyword>
<dbReference type="GO" id="GO:0008933">
    <property type="term" value="F:peptidoglycan lytic transglycosylase activity"/>
    <property type="evidence" value="ECO:0007669"/>
    <property type="project" value="TreeGrafter"/>
</dbReference>
<feature type="region of interest" description="Disordered" evidence="6">
    <location>
        <begin position="14"/>
        <end position="41"/>
    </location>
</feature>
<dbReference type="GO" id="GO:0019867">
    <property type="term" value="C:outer membrane"/>
    <property type="evidence" value="ECO:0007669"/>
    <property type="project" value="InterPro"/>
</dbReference>
<proteinExistence type="predicted"/>
<dbReference type="SMART" id="SM00925">
    <property type="entry name" value="MltA"/>
    <property type="match status" value="1"/>
</dbReference>
<dbReference type="CDD" id="cd14668">
    <property type="entry name" value="mlta_B"/>
    <property type="match status" value="1"/>
</dbReference>
<evidence type="ECO:0000256" key="3">
    <source>
        <dbReference type="ARBA" id="ARBA00023239"/>
    </source>
</evidence>
<name>A0A558QZQ0_9SPHN</name>
<dbReference type="InterPro" id="IPR005300">
    <property type="entry name" value="MltA_B"/>
</dbReference>
<dbReference type="PIRSF" id="PIRSF019422">
    <property type="entry name" value="MltA"/>
    <property type="match status" value="1"/>
</dbReference>
<evidence type="ECO:0000256" key="5">
    <source>
        <dbReference type="ARBA" id="ARBA00030918"/>
    </source>
</evidence>
<reference evidence="8 9" key="1">
    <citation type="submission" date="2019-07" db="EMBL/GenBank/DDBJ databases">
        <title>Sphingomonas solaris sp. nov., isolated from a solar panel from Boston, Massachusetts.</title>
        <authorList>
            <person name="Tanner K."/>
            <person name="Pascual J."/>
            <person name="Mancuso C."/>
            <person name="Pereto J."/>
            <person name="Khalil A."/>
            <person name="Vilanova C."/>
        </authorList>
    </citation>
    <scope>NUCLEOTIDE SEQUENCE [LARGE SCALE GENOMIC DNA]</scope>
    <source>
        <strain evidence="8 9">R4DWN</strain>
    </source>
</reference>
<dbReference type="SUPFAM" id="SSF50685">
    <property type="entry name" value="Barwin-like endoglucanases"/>
    <property type="match status" value="1"/>
</dbReference>
<dbReference type="Gene3D" id="2.40.40.10">
    <property type="entry name" value="RlpA-like domain"/>
    <property type="match status" value="1"/>
</dbReference>
<evidence type="ECO:0000313" key="8">
    <source>
        <dbReference type="EMBL" id="TVV72604.1"/>
    </source>
</evidence>
<protein>
    <recommendedName>
        <fullName evidence="2">peptidoglycan lytic exotransglycosylase</fullName>
        <ecNumber evidence="2">4.2.2.n1</ecNumber>
    </recommendedName>
    <alternativeName>
        <fullName evidence="5">Murein hydrolase A</fullName>
    </alternativeName>
</protein>
<dbReference type="EC" id="4.2.2.n1" evidence="2"/>
<dbReference type="Proteomes" id="UP000318681">
    <property type="component" value="Unassembled WGS sequence"/>
</dbReference>
<comment type="catalytic activity">
    <reaction evidence="1">
        <text>Exolytic cleavage of the (1-&gt;4)-beta-glycosidic linkage between N-acetylmuramic acid (MurNAc) and N-acetylglucosamine (GlcNAc) residues in peptidoglycan, from either the reducing or the non-reducing ends of the peptidoglycan chains, with concomitant formation of a 1,6-anhydrobond in the MurNAc residue.</text>
        <dbReference type="EC" id="4.2.2.n1"/>
    </reaction>
</comment>
<evidence type="ECO:0000256" key="6">
    <source>
        <dbReference type="SAM" id="MobiDB-lite"/>
    </source>
</evidence>
<gene>
    <name evidence="8" type="ORF">FOY91_14110</name>
</gene>
<evidence type="ECO:0000256" key="4">
    <source>
        <dbReference type="ARBA" id="ARBA00023316"/>
    </source>
</evidence>
<organism evidence="8 9">
    <name type="scientific">Alterirhizorhabdus solaris</name>
    <dbReference type="NCBI Taxonomy" id="2529389"/>
    <lineage>
        <taxon>Bacteria</taxon>
        <taxon>Pseudomonadati</taxon>
        <taxon>Pseudomonadota</taxon>
        <taxon>Alphaproteobacteria</taxon>
        <taxon>Sphingomonadales</taxon>
        <taxon>Rhizorhabdaceae</taxon>
        <taxon>Alterirhizorhabdus</taxon>
    </lineage>
</organism>
<dbReference type="GO" id="GO:0009253">
    <property type="term" value="P:peptidoglycan catabolic process"/>
    <property type="evidence" value="ECO:0007669"/>
    <property type="project" value="TreeGrafter"/>
</dbReference>